<dbReference type="InterPro" id="IPR038269">
    <property type="entry name" value="SCAN_sf"/>
</dbReference>
<evidence type="ECO:0000259" key="1">
    <source>
        <dbReference type="PROSITE" id="PS50804"/>
    </source>
</evidence>
<comment type="caution">
    <text evidence="2">The sequence shown here is derived from an EMBL/GenBank/DDBJ whole genome shotgun (WGS) entry which is preliminary data.</text>
</comment>
<dbReference type="InterPro" id="IPR003309">
    <property type="entry name" value="SCAN_dom"/>
</dbReference>
<feature type="domain" description="SCAN box" evidence="1">
    <location>
        <begin position="127"/>
        <end position="179"/>
    </location>
</feature>
<dbReference type="Proteomes" id="UP001591681">
    <property type="component" value="Unassembled WGS sequence"/>
</dbReference>
<evidence type="ECO:0000313" key="2">
    <source>
        <dbReference type="EMBL" id="KAL2103340.1"/>
    </source>
</evidence>
<dbReference type="EMBL" id="JBHFQA010000001">
    <property type="protein sequence ID" value="KAL2103340.1"/>
    <property type="molecule type" value="Genomic_DNA"/>
</dbReference>
<evidence type="ECO:0000313" key="3">
    <source>
        <dbReference type="Proteomes" id="UP001591681"/>
    </source>
</evidence>
<name>A0ABD1KW05_9TELE</name>
<dbReference type="SUPFAM" id="SSF47353">
    <property type="entry name" value="Retrovirus capsid dimerization domain-like"/>
    <property type="match status" value="1"/>
</dbReference>
<gene>
    <name evidence="2" type="ORF">ACEWY4_000208</name>
</gene>
<protein>
    <recommendedName>
        <fullName evidence="1">SCAN box domain-containing protein</fullName>
    </recommendedName>
</protein>
<sequence length="185" mass="21530">MLIASYVLGHSQPGQPRHLSRCPSQPRRHSQRRHLSRHCNLLGHYHRCPSLVGCHLCFHSCLYCLPVPACPPGEMLRLPGPKPPSPMLYLTGKARNAYVAMDINESMDYIKVTTILQKYEINEEVYRRRFREPDIWQGESPRELYQCMKDMFRKWIGPEEKTVKEVAEVLILEQFVRTLSVGERA</sequence>
<dbReference type="PANTHER" id="PTHR46888">
    <property type="entry name" value="ZINC KNUCKLE DOMAINCONTAINING PROTEIN-RELATED"/>
    <property type="match status" value="1"/>
</dbReference>
<accession>A0ABD1KW05</accession>
<dbReference type="PANTHER" id="PTHR46888:SF1">
    <property type="entry name" value="RIBONUCLEASE H"/>
    <property type="match status" value="1"/>
</dbReference>
<keyword evidence="3" id="KW-1185">Reference proteome</keyword>
<dbReference type="PROSITE" id="PS50804">
    <property type="entry name" value="SCAN_BOX"/>
    <property type="match status" value="1"/>
</dbReference>
<reference evidence="2 3" key="1">
    <citation type="submission" date="2024-09" db="EMBL/GenBank/DDBJ databases">
        <title>A chromosome-level genome assembly of Gray's grenadier anchovy, Coilia grayii.</title>
        <authorList>
            <person name="Fu Z."/>
        </authorList>
    </citation>
    <scope>NUCLEOTIDE SEQUENCE [LARGE SCALE GENOMIC DNA]</scope>
    <source>
        <strain evidence="2">G4</strain>
        <tissue evidence="2">Muscle</tissue>
    </source>
</reference>
<organism evidence="2 3">
    <name type="scientific">Coilia grayii</name>
    <name type="common">Gray's grenadier anchovy</name>
    <dbReference type="NCBI Taxonomy" id="363190"/>
    <lineage>
        <taxon>Eukaryota</taxon>
        <taxon>Metazoa</taxon>
        <taxon>Chordata</taxon>
        <taxon>Craniata</taxon>
        <taxon>Vertebrata</taxon>
        <taxon>Euteleostomi</taxon>
        <taxon>Actinopterygii</taxon>
        <taxon>Neopterygii</taxon>
        <taxon>Teleostei</taxon>
        <taxon>Clupei</taxon>
        <taxon>Clupeiformes</taxon>
        <taxon>Clupeoidei</taxon>
        <taxon>Engraulidae</taxon>
        <taxon>Coilinae</taxon>
        <taxon>Coilia</taxon>
    </lineage>
</organism>
<proteinExistence type="predicted"/>
<dbReference type="Gene3D" id="1.10.4020.10">
    <property type="entry name" value="DNA breaking-rejoining enzymes"/>
    <property type="match status" value="1"/>
</dbReference>
<dbReference type="AlphaFoldDB" id="A0ABD1KW05"/>
<dbReference type="Pfam" id="PF02023">
    <property type="entry name" value="SCAN"/>
    <property type="match status" value="1"/>
</dbReference>